<keyword evidence="2" id="KW-1185">Reference proteome</keyword>
<dbReference type="PANTHER" id="PTHR15922:SF2">
    <property type="entry name" value="NBAS SUBUNIT OF NRZ TETHERING COMPLEX"/>
    <property type="match status" value="1"/>
</dbReference>
<evidence type="ECO:0000313" key="2">
    <source>
        <dbReference type="Proteomes" id="UP000886611"/>
    </source>
</evidence>
<dbReference type="Proteomes" id="UP000886611">
    <property type="component" value="Unassembled WGS sequence"/>
</dbReference>
<name>A0A8X7XI64_POLSE</name>
<gene>
    <name evidence="1" type="primary">Nbas_0</name>
    <name evidence="1" type="ORF">GTO96_0015499</name>
</gene>
<dbReference type="GO" id="GO:0006890">
    <property type="term" value="P:retrograde vesicle-mediated transport, Golgi to endoplasmic reticulum"/>
    <property type="evidence" value="ECO:0007669"/>
    <property type="project" value="TreeGrafter"/>
</dbReference>
<feature type="non-terminal residue" evidence="1">
    <location>
        <position position="178"/>
    </location>
</feature>
<sequence>MLTSEMTIHCIQYCNEDIKVVSLGWDKSKKCFINVNQLGCMLANIRQIALLLLNQYQLLLPALKLLVESENEELQALTLEQITSIKKVDELNCDEELLSRILDANLLVKCVNTAFYASLIKHLLSFHDERGWNVEDIAKQMNEAGYFAEAGSLMLSYRGSHPALSTFNTALSVVKRWL</sequence>
<reference evidence="1 2" key="1">
    <citation type="journal article" date="2021" name="Cell">
        <title>Tracing the genetic footprints of vertebrate landing in non-teleost ray-finned fishes.</title>
        <authorList>
            <person name="Bi X."/>
            <person name="Wang K."/>
            <person name="Yang L."/>
            <person name="Pan H."/>
            <person name="Jiang H."/>
            <person name="Wei Q."/>
            <person name="Fang M."/>
            <person name="Yu H."/>
            <person name="Zhu C."/>
            <person name="Cai Y."/>
            <person name="He Y."/>
            <person name="Gan X."/>
            <person name="Zeng H."/>
            <person name="Yu D."/>
            <person name="Zhu Y."/>
            <person name="Jiang H."/>
            <person name="Qiu Q."/>
            <person name="Yang H."/>
            <person name="Zhang Y.E."/>
            <person name="Wang W."/>
            <person name="Zhu M."/>
            <person name="He S."/>
            <person name="Zhang G."/>
        </authorList>
    </citation>
    <scope>NUCLEOTIDE SEQUENCE [LARGE SCALE GENOMIC DNA]</scope>
    <source>
        <strain evidence="1">Bchr_013</strain>
    </source>
</reference>
<dbReference type="PANTHER" id="PTHR15922">
    <property type="entry name" value="NEUROBLASTOMA-AMPLIFIED SEQUENCE"/>
    <property type="match status" value="1"/>
</dbReference>
<organism evidence="1 2">
    <name type="scientific">Polypterus senegalus</name>
    <name type="common">Senegal bichir</name>
    <dbReference type="NCBI Taxonomy" id="55291"/>
    <lineage>
        <taxon>Eukaryota</taxon>
        <taxon>Metazoa</taxon>
        <taxon>Chordata</taxon>
        <taxon>Craniata</taxon>
        <taxon>Vertebrata</taxon>
        <taxon>Euteleostomi</taxon>
        <taxon>Actinopterygii</taxon>
        <taxon>Polypteriformes</taxon>
        <taxon>Polypteridae</taxon>
        <taxon>Polypterus</taxon>
    </lineage>
</organism>
<dbReference type="GO" id="GO:0000149">
    <property type="term" value="F:SNARE binding"/>
    <property type="evidence" value="ECO:0007669"/>
    <property type="project" value="TreeGrafter"/>
</dbReference>
<dbReference type="GO" id="GO:0070939">
    <property type="term" value="C:Dsl1/NZR complex"/>
    <property type="evidence" value="ECO:0007669"/>
    <property type="project" value="TreeGrafter"/>
</dbReference>
<feature type="non-terminal residue" evidence="1">
    <location>
        <position position="1"/>
    </location>
</feature>
<dbReference type="AlphaFoldDB" id="A0A8X7XI64"/>
<accession>A0A8X7XI64</accession>
<protein>
    <submittedName>
        <fullName evidence="1">NBAS protein</fullName>
    </submittedName>
</protein>
<evidence type="ECO:0000313" key="1">
    <source>
        <dbReference type="EMBL" id="KAG2468771.1"/>
    </source>
</evidence>
<proteinExistence type="predicted"/>
<dbReference type="EMBL" id="JAATIS010000485">
    <property type="protein sequence ID" value="KAG2468771.1"/>
    <property type="molecule type" value="Genomic_DNA"/>
</dbReference>
<comment type="caution">
    <text evidence="1">The sequence shown here is derived from an EMBL/GenBank/DDBJ whole genome shotgun (WGS) entry which is preliminary data.</text>
</comment>